<comment type="pathway">
    <text evidence="1 8">Purine metabolism; guanine degradation; xanthine from guanine: step 1/1.</text>
</comment>
<dbReference type="NCBIfam" id="TIGR02967">
    <property type="entry name" value="guan_deamin"/>
    <property type="match status" value="1"/>
</dbReference>
<dbReference type="GO" id="GO:0008270">
    <property type="term" value="F:zinc ion binding"/>
    <property type="evidence" value="ECO:0007669"/>
    <property type="project" value="UniProtKB-UniRule"/>
</dbReference>
<keyword evidence="6 8" id="KW-0862">Zinc</keyword>
<evidence type="ECO:0000256" key="8">
    <source>
        <dbReference type="RuleBase" id="RU366009"/>
    </source>
</evidence>
<evidence type="ECO:0000313" key="11">
    <source>
        <dbReference type="Proteomes" id="UP000199382"/>
    </source>
</evidence>
<comment type="similarity">
    <text evidence="2 8">Belongs to the metallo-dependent hydrolases superfamily. ATZ/TRZ family.</text>
</comment>
<dbReference type="UniPathway" id="UPA00603">
    <property type="reaction ID" value="UER00660"/>
</dbReference>
<dbReference type="InterPro" id="IPR014311">
    <property type="entry name" value="Guanine_deaminase"/>
</dbReference>
<evidence type="ECO:0000256" key="6">
    <source>
        <dbReference type="ARBA" id="ARBA00022833"/>
    </source>
</evidence>
<keyword evidence="4 8" id="KW-0479">Metal-binding</keyword>
<name>A0A1G9E0V7_9RHOB</name>
<evidence type="ECO:0000256" key="7">
    <source>
        <dbReference type="NCBIfam" id="TIGR02967"/>
    </source>
</evidence>
<protein>
    <recommendedName>
        <fullName evidence="3 7">Guanine deaminase</fullName>
        <shortName evidence="8">Guanase</shortName>
        <ecNumber evidence="3 7">3.5.4.3</ecNumber>
    </recommendedName>
    <alternativeName>
        <fullName evidence="8">Guanine aminohydrolase</fullName>
    </alternativeName>
</protein>
<reference evidence="10 11" key="1">
    <citation type="submission" date="2016-10" db="EMBL/GenBank/DDBJ databases">
        <authorList>
            <person name="de Groot N.N."/>
        </authorList>
    </citation>
    <scope>NUCLEOTIDE SEQUENCE [LARGE SCALE GENOMIC DNA]</scope>
    <source>
        <strain evidence="10 11">DSM 25294</strain>
    </source>
</reference>
<dbReference type="PANTHER" id="PTHR11271:SF6">
    <property type="entry name" value="GUANINE DEAMINASE"/>
    <property type="match status" value="1"/>
</dbReference>
<dbReference type="GO" id="GO:0008892">
    <property type="term" value="F:guanine deaminase activity"/>
    <property type="evidence" value="ECO:0007669"/>
    <property type="project" value="UniProtKB-UniRule"/>
</dbReference>
<evidence type="ECO:0000259" key="9">
    <source>
        <dbReference type="Pfam" id="PF01979"/>
    </source>
</evidence>
<dbReference type="InterPro" id="IPR011059">
    <property type="entry name" value="Metal-dep_hydrolase_composite"/>
</dbReference>
<dbReference type="EMBL" id="FNEK01000050">
    <property type="protein sequence ID" value="SDK69718.1"/>
    <property type="molecule type" value="Genomic_DNA"/>
</dbReference>
<comment type="function">
    <text evidence="8">Catalyzes the hydrolytic deamination of guanine, producing xanthine and ammonia.</text>
</comment>
<dbReference type="PANTHER" id="PTHR11271">
    <property type="entry name" value="GUANINE DEAMINASE"/>
    <property type="match status" value="1"/>
</dbReference>
<dbReference type="Proteomes" id="UP000199382">
    <property type="component" value="Unassembled WGS sequence"/>
</dbReference>
<evidence type="ECO:0000256" key="4">
    <source>
        <dbReference type="ARBA" id="ARBA00022723"/>
    </source>
</evidence>
<dbReference type="STRING" id="571298.SAMN04488026_10509"/>
<dbReference type="NCBIfam" id="NF006679">
    <property type="entry name" value="PRK09228.1"/>
    <property type="match status" value="1"/>
</dbReference>
<sequence length="456" mass="49255">MSETETLLLGQVLDIHANPFEAPPEEAARHERRGAVLLRGSAIVETGPAEKLQKAHPRAQVIDHGDALILPGFVDSHAHYPQTAIIASWGKRLIDWLNSYTFPEEMRFGDPEYAAEIANRYLDLLLAHGTTSVASFCTIHPASVNAFFEAAAARNMAVAAGRTCMDRNAPDGLRDDAQSAYDESKALLERWHGRGRGIYAITPRFSPTSTPEQLEALGSLWSEHPDCPMQTHLSEQTDEVEWVRELYPCKRDYLDTYEAHGLLGPGAMFGHAIWLTDNERARLRASGAALIHCPTSNTFIGSGIFDTARAMGEGQIVGLATDTGGGSNFSMLHTMAAAYEIGQLAGAALHPAQLLWLATEGSARAMRAEGRIGTLRPGTDADLVVLDLASTPAIAQRVARAETIWEAVFPTIMMGDDRAIASVYIAGERYDALVPGGDGGGHSRKLHPLISDSLGL</sequence>
<organism evidence="10 11">
    <name type="scientific">Aliiruegeria lutimaris</name>
    <dbReference type="NCBI Taxonomy" id="571298"/>
    <lineage>
        <taxon>Bacteria</taxon>
        <taxon>Pseudomonadati</taxon>
        <taxon>Pseudomonadota</taxon>
        <taxon>Alphaproteobacteria</taxon>
        <taxon>Rhodobacterales</taxon>
        <taxon>Roseobacteraceae</taxon>
        <taxon>Aliiruegeria</taxon>
    </lineage>
</organism>
<dbReference type="InterPro" id="IPR051607">
    <property type="entry name" value="Metallo-dep_hydrolases"/>
</dbReference>
<comment type="catalytic activity">
    <reaction evidence="8">
        <text>guanine + H2O + H(+) = xanthine + NH4(+)</text>
        <dbReference type="Rhea" id="RHEA:14665"/>
        <dbReference type="ChEBI" id="CHEBI:15377"/>
        <dbReference type="ChEBI" id="CHEBI:15378"/>
        <dbReference type="ChEBI" id="CHEBI:16235"/>
        <dbReference type="ChEBI" id="CHEBI:17712"/>
        <dbReference type="ChEBI" id="CHEBI:28938"/>
        <dbReference type="EC" id="3.5.4.3"/>
    </reaction>
</comment>
<dbReference type="GO" id="GO:0006147">
    <property type="term" value="P:guanine catabolic process"/>
    <property type="evidence" value="ECO:0007669"/>
    <property type="project" value="UniProtKB-UniRule"/>
</dbReference>
<evidence type="ECO:0000313" key="10">
    <source>
        <dbReference type="EMBL" id="SDK69718.1"/>
    </source>
</evidence>
<dbReference type="Gene3D" id="3.20.20.140">
    <property type="entry name" value="Metal-dependent hydrolases"/>
    <property type="match status" value="1"/>
</dbReference>
<accession>A0A1G9E0V7</accession>
<evidence type="ECO:0000256" key="2">
    <source>
        <dbReference type="ARBA" id="ARBA00006745"/>
    </source>
</evidence>
<keyword evidence="5 8" id="KW-0378">Hydrolase</keyword>
<comment type="cofactor">
    <cofactor evidence="8">
        <name>Zn(2+)</name>
        <dbReference type="ChEBI" id="CHEBI:29105"/>
    </cofactor>
    <text evidence="8">Binds 1 zinc ion per subunit.</text>
</comment>
<dbReference type="InterPro" id="IPR032466">
    <property type="entry name" value="Metal_Hydrolase"/>
</dbReference>
<dbReference type="RefSeq" id="WP_093160920.1">
    <property type="nucleotide sequence ID" value="NZ_FNEK01000050.1"/>
</dbReference>
<dbReference type="AlphaFoldDB" id="A0A1G9E0V7"/>
<feature type="domain" description="Amidohydrolase-related" evidence="9">
    <location>
        <begin position="69"/>
        <end position="428"/>
    </location>
</feature>
<dbReference type="SUPFAM" id="SSF51556">
    <property type="entry name" value="Metallo-dependent hydrolases"/>
    <property type="match status" value="1"/>
</dbReference>
<dbReference type="InterPro" id="IPR006680">
    <property type="entry name" value="Amidohydro-rel"/>
</dbReference>
<proteinExistence type="inferred from homology"/>
<dbReference type="OrthoDB" id="9787621at2"/>
<keyword evidence="11" id="KW-1185">Reference proteome</keyword>
<dbReference type="Pfam" id="PF01979">
    <property type="entry name" value="Amidohydro_1"/>
    <property type="match status" value="1"/>
</dbReference>
<gene>
    <name evidence="10" type="ORF">SAMN04488026_10509</name>
</gene>
<dbReference type="GO" id="GO:0005829">
    <property type="term" value="C:cytosol"/>
    <property type="evidence" value="ECO:0007669"/>
    <property type="project" value="TreeGrafter"/>
</dbReference>
<dbReference type="Gene3D" id="2.30.40.10">
    <property type="entry name" value="Urease, subunit C, domain 1"/>
    <property type="match status" value="1"/>
</dbReference>
<evidence type="ECO:0000256" key="5">
    <source>
        <dbReference type="ARBA" id="ARBA00022801"/>
    </source>
</evidence>
<dbReference type="EC" id="3.5.4.3" evidence="3 7"/>
<evidence type="ECO:0000256" key="3">
    <source>
        <dbReference type="ARBA" id="ARBA00012781"/>
    </source>
</evidence>
<dbReference type="SUPFAM" id="SSF51338">
    <property type="entry name" value="Composite domain of metallo-dependent hydrolases"/>
    <property type="match status" value="1"/>
</dbReference>
<evidence type="ECO:0000256" key="1">
    <source>
        <dbReference type="ARBA" id="ARBA00004984"/>
    </source>
</evidence>